<evidence type="ECO:0000313" key="1">
    <source>
        <dbReference type="EMBL" id="GAH04319.1"/>
    </source>
</evidence>
<dbReference type="AlphaFoldDB" id="X1DH06"/>
<organism evidence="1">
    <name type="scientific">marine sediment metagenome</name>
    <dbReference type="NCBI Taxonomy" id="412755"/>
    <lineage>
        <taxon>unclassified sequences</taxon>
        <taxon>metagenomes</taxon>
        <taxon>ecological metagenomes</taxon>
    </lineage>
</organism>
<gene>
    <name evidence="1" type="ORF">S01H4_38069</name>
</gene>
<sequence length="57" mass="6261">MRPRTMTLEEELLGGSTELKGACCNFYEHDIIRVLFGDSLHPGGLTLTKELGVKLGL</sequence>
<accession>X1DH06</accession>
<feature type="non-terminal residue" evidence="1">
    <location>
        <position position="57"/>
    </location>
</feature>
<name>X1DH06_9ZZZZ</name>
<comment type="caution">
    <text evidence="1">The sequence shown here is derived from an EMBL/GenBank/DDBJ whole genome shotgun (WGS) entry which is preliminary data.</text>
</comment>
<protein>
    <submittedName>
        <fullName evidence="1">Uncharacterized protein</fullName>
    </submittedName>
</protein>
<proteinExistence type="predicted"/>
<dbReference type="EMBL" id="BART01020497">
    <property type="protein sequence ID" value="GAH04319.1"/>
    <property type="molecule type" value="Genomic_DNA"/>
</dbReference>
<reference evidence="1" key="1">
    <citation type="journal article" date="2014" name="Front. Microbiol.">
        <title>High frequency of phylogenetically diverse reductive dehalogenase-homologous genes in deep subseafloor sedimentary metagenomes.</title>
        <authorList>
            <person name="Kawai M."/>
            <person name="Futagami T."/>
            <person name="Toyoda A."/>
            <person name="Takaki Y."/>
            <person name="Nishi S."/>
            <person name="Hori S."/>
            <person name="Arai W."/>
            <person name="Tsubouchi T."/>
            <person name="Morono Y."/>
            <person name="Uchiyama I."/>
            <person name="Ito T."/>
            <person name="Fujiyama A."/>
            <person name="Inagaki F."/>
            <person name="Takami H."/>
        </authorList>
    </citation>
    <scope>NUCLEOTIDE SEQUENCE</scope>
    <source>
        <strain evidence="1">Expedition CK06-06</strain>
    </source>
</reference>